<keyword evidence="3" id="KW-1185">Reference proteome</keyword>
<evidence type="ECO:0000313" key="3">
    <source>
        <dbReference type="Proteomes" id="UP000054725"/>
    </source>
</evidence>
<reference evidence="2 3" key="1">
    <citation type="submission" date="2015-11" db="EMBL/GenBank/DDBJ databases">
        <title>Genomic analysis of 38 Legionella species identifies large and diverse effector repertoires.</title>
        <authorList>
            <person name="Burstein D."/>
            <person name="Amaro F."/>
            <person name="Zusman T."/>
            <person name="Lifshitz Z."/>
            <person name="Cohen O."/>
            <person name="Gilbert J.A."/>
            <person name="Pupko T."/>
            <person name="Shuman H.A."/>
            <person name="Segal G."/>
        </authorList>
    </citation>
    <scope>NUCLEOTIDE SEQUENCE [LARGE SCALE GENOMIC DNA]</scope>
    <source>
        <strain evidence="2 3">ATCC 49506</strain>
    </source>
</reference>
<accession>A0A0W0WU86</accession>
<comment type="caution">
    <text evidence="2">The sequence shown here is derived from an EMBL/GenBank/DDBJ whole genome shotgun (WGS) entry which is preliminary data.</text>
</comment>
<dbReference type="AlphaFoldDB" id="A0A0W0WU86"/>
<organism evidence="2 3">
    <name type="scientific">Legionella nautarum</name>
    <dbReference type="NCBI Taxonomy" id="45070"/>
    <lineage>
        <taxon>Bacteria</taxon>
        <taxon>Pseudomonadati</taxon>
        <taxon>Pseudomonadota</taxon>
        <taxon>Gammaproteobacteria</taxon>
        <taxon>Legionellales</taxon>
        <taxon>Legionellaceae</taxon>
        <taxon>Legionella</taxon>
    </lineage>
</organism>
<evidence type="ECO:0008006" key="4">
    <source>
        <dbReference type="Google" id="ProtNLM"/>
    </source>
</evidence>
<proteinExistence type="predicted"/>
<protein>
    <recommendedName>
        <fullName evidence="4">Major outer membrane protein</fullName>
    </recommendedName>
</protein>
<keyword evidence="1" id="KW-0732">Signal</keyword>
<sequence length="85" mass="8651">MNIKSVVAGVIVATTMIAAAPSFAGTVCTTSTCGVWAVPAQFSGTGWHMVPCNAVLPHATTWQQYSSGSYAPPVTGRGSLLPLGL</sequence>
<dbReference type="OrthoDB" id="5639154at2"/>
<feature type="signal peptide" evidence="1">
    <location>
        <begin position="1"/>
        <end position="24"/>
    </location>
</feature>
<evidence type="ECO:0000256" key="1">
    <source>
        <dbReference type="SAM" id="SignalP"/>
    </source>
</evidence>
<evidence type="ECO:0000313" key="2">
    <source>
        <dbReference type="EMBL" id="KTD35702.1"/>
    </source>
</evidence>
<dbReference type="PATRIC" id="fig|45070.6.peg.730"/>
<name>A0A0W0WU86_9GAMM</name>
<dbReference type="EMBL" id="LNYO01000013">
    <property type="protein sequence ID" value="KTD35702.1"/>
    <property type="molecule type" value="Genomic_DNA"/>
</dbReference>
<gene>
    <name evidence="2" type="ORF">Lnau_0686</name>
</gene>
<feature type="chain" id="PRO_5006915846" description="Major outer membrane protein" evidence="1">
    <location>
        <begin position="25"/>
        <end position="85"/>
    </location>
</feature>
<dbReference type="Proteomes" id="UP000054725">
    <property type="component" value="Unassembled WGS sequence"/>
</dbReference>